<dbReference type="Proteomes" id="UP000185860">
    <property type="component" value="Unassembled WGS sequence"/>
</dbReference>
<dbReference type="GO" id="GO:0008236">
    <property type="term" value="F:serine-type peptidase activity"/>
    <property type="evidence" value="ECO:0007669"/>
    <property type="project" value="UniProtKB-KW"/>
</dbReference>
<feature type="active site" description="Charge relay system" evidence="10">
    <location>
        <position position="186"/>
    </location>
</feature>
<dbReference type="PANTHER" id="PTHR36175">
    <property type="entry name" value="CYANOPHYCINASE"/>
    <property type="match status" value="1"/>
</dbReference>
<evidence type="ECO:0000256" key="5">
    <source>
        <dbReference type="ARBA" id="ARBA00015719"/>
    </source>
</evidence>
<name>A0A1U7ILE5_9CYAN</name>
<dbReference type="OrthoDB" id="9799980at2"/>
<keyword evidence="6 9" id="KW-0645">Protease</keyword>
<dbReference type="InterPro" id="IPR029062">
    <property type="entry name" value="Class_I_gatase-like"/>
</dbReference>
<comment type="caution">
    <text evidence="11">The sequence shown here is derived from an EMBL/GenBank/DDBJ whole genome shotgun (WGS) entry which is preliminary data.</text>
</comment>
<dbReference type="PANTHER" id="PTHR36175:SF1">
    <property type="entry name" value="CYANOPHYCINASE"/>
    <property type="match status" value="1"/>
</dbReference>
<evidence type="ECO:0000313" key="11">
    <source>
        <dbReference type="EMBL" id="OKH38088.1"/>
    </source>
</evidence>
<dbReference type="GO" id="GO:0008241">
    <property type="term" value="F:peptidyl-dipeptidase activity"/>
    <property type="evidence" value="ECO:0007669"/>
    <property type="project" value="UniProtKB-EC"/>
</dbReference>
<evidence type="ECO:0000256" key="1">
    <source>
        <dbReference type="ARBA" id="ARBA00001092"/>
    </source>
</evidence>
<organism evidence="11 12">
    <name type="scientific">[Phormidium ambiguum] IAM M-71</name>
    <dbReference type="NCBI Taxonomy" id="454136"/>
    <lineage>
        <taxon>Bacteria</taxon>
        <taxon>Bacillati</taxon>
        <taxon>Cyanobacteriota</taxon>
        <taxon>Cyanophyceae</taxon>
        <taxon>Oscillatoriophycideae</taxon>
        <taxon>Aerosakkonematales</taxon>
        <taxon>Aerosakkonemataceae</taxon>
        <taxon>Floridanema</taxon>
    </lineage>
</organism>
<dbReference type="STRING" id="454136.NIES2119_11040"/>
<dbReference type="PIRSF" id="PIRSF032067">
    <property type="entry name" value="Cyanophycinase"/>
    <property type="match status" value="1"/>
</dbReference>
<comment type="similarity">
    <text evidence="3 9">Belongs to the peptidase S51 family.</text>
</comment>
<dbReference type="AlphaFoldDB" id="A0A1U7ILE5"/>
<dbReference type="RefSeq" id="WP_073593527.1">
    <property type="nucleotide sequence ID" value="NZ_MRCE01000009.1"/>
</dbReference>
<dbReference type="SUPFAM" id="SSF52317">
    <property type="entry name" value="Class I glutamine amidotransferase-like"/>
    <property type="match status" value="1"/>
</dbReference>
<evidence type="ECO:0000256" key="8">
    <source>
        <dbReference type="ARBA" id="ARBA00022825"/>
    </source>
</evidence>
<evidence type="ECO:0000256" key="3">
    <source>
        <dbReference type="ARBA" id="ARBA00006534"/>
    </source>
</evidence>
<dbReference type="InterPro" id="IPR005320">
    <property type="entry name" value="Peptidase_S51"/>
</dbReference>
<dbReference type="CDD" id="cd03145">
    <property type="entry name" value="GAT1_cyanophycinase"/>
    <property type="match status" value="1"/>
</dbReference>
<evidence type="ECO:0000313" key="12">
    <source>
        <dbReference type="Proteomes" id="UP000185860"/>
    </source>
</evidence>
<dbReference type="EC" id="3.4.15.6" evidence="4 9"/>
<evidence type="ECO:0000256" key="2">
    <source>
        <dbReference type="ARBA" id="ARBA00002039"/>
    </source>
</evidence>
<keyword evidence="8 9" id="KW-0720">Serine protease</keyword>
<sequence>MLQLEVQAQEQRKPQPMKTAVMVIGGAEDKVHGREILHAFFNRSGGTDAQIAIIPSASREPAIIGERYRAIFQEMGAKRIELLDIRDRAQCEDPAYHEFLETCTGVFMTGGDQLRLCGLLADTPFMEKLRLGVWQGRLTLAGTSAGAAVMGHHMIAGGGSGECPNRSLVDMATGLGFLPEVIVDQHFHNRNRMARLMSAVSAHPDRLGIGIDEDTCALFEGDGIIQVLGKGTVTIVDPAEMSYTNQPYIGATDPISIYNLRVHILSYGDRYDMRQRKIIPSLGEGCVTDQTGT</sequence>
<evidence type="ECO:0000256" key="6">
    <source>
        <dbReference type="ARBA" id="ARBA00022670"/>
    </source>
</evidence>
<evidence type="ECO:0000256" key="4">
    <source>
        <dbReference type="ARBA" id="ARBA00013115"/>
    </source>
</evidence>
<keyword evidence="7 9" id="KW-0378">Hydrolase</keyword>
<dbReference type="Pfam" id="PF03575">
    <property type="entry name" value="Peptidase_S51"/>
    <property type="match status" value="1"/>
</dbReference>
<reference evidence="11 12" key="1">
    <citation type="submission" date="2016-11" db="EMBL/GenBank/DDBJ databases">
        <title>Draft Genome Sequences of Nine Cyanobacterial Strains from Diverse Habitats.</title>
        <authorList>
            <person name="Zhu T."/>
            <person name="Hou S."/>
            <person name="Lu X."/>
            <person name="Hess W.R."/>
        </authorList>
    </citation>
    <scope>NUCLEOTIDE SEQUENCE [LARGE SCALE GENOMIC DNA]</scope>
    <source>
        <strain evidence="11 12">IAM M-71</strain>
    </source>
</reference>
<accession>A0A1U7ILE5</accession>
<comment type="catalytic activity">
    <reaction evidence="1 9">
        <text>[L-4-(L-arginin-2-N-yl)aspartate](n) + H2O = [L-4-(L-arginin-2-N-yl)aspartate](n-1) + L-4-(L-arginin-2-N-yl)aspartate</text>
        <dbReference type="Rhea" id="RHEA:12845"/>
        <dbReference type="Rhea" id="RHEA-COMP:13728"/>
        <dbReference type="Rhea" id="RHEA-COMP:13734"/>
        <dbReference type="ChEBI" id="CHEBI:15377"/>
        <dbReference type="ChEBI" id="CHEBI:137986"/>
        <dbReference type="ChEBI" id="CHEBI:137991"/>
        <dbReference type="EC" id="3.4.15.6"/>
    </reaction>
</comment>
<gene>
    <name evidence="11" type="ORF">NIES2119_11040</name>
</gene>
<proteinExistence type="inferred from homology"/>
<comment type="function">
    <text evidence="2 9">Exopeptidase that catalyzes the hydrolytic cleavage of multi-L-arginyl-poly-L-aspartic acid (cyanophycin; a water-insoluble reserve polymer) into aspartate-arginine dipeptides.</text>
</comment>
<evidence type="ECO:0000256" key="10">
    <source>
        <dbReference type="PIRSR" id="PIRSR032067-1"/>
    </source>
</evidence>
<dbReference type="NCBIfam" id="TIGR02069">
    <property type="entry name" value="cyanophycinase"/>
    <property type="match status" value="1"/>
</dbReference>
<dbReference type="Gene3D" id="3.40.50.880">
    <property type="match status" value="1"/>
</dbReference>
<feature type="active site" description="Charge relay system" evidence="10">
    <location>
        <position position="144"/>
    </location>
</feature>
<evidence type="ECO:0000256" key="9">
    <source>
        <dbReference type="PIRNR" id="PIRNR032067"/>
    </source>
</evidence>
<dbReference type="InterPro" id="IPR011811">
    <property type="entry name" value="Peptidase_S51_cyanophycinase"/>
</dbReference>
<dbReference type="EMBL" id="MRCE01000009">
    <property type="protein sequence ID" value="OKH38088.1"/>
    <property type="molecule type" value="Genomic_DNA"/>
</dbReference>
<feature type="active site" description="Charge relay system" evidence="10">
    <location>
        <position position="213"/>
    </location>
</feature>
<protein>
    <recommendedName>
        <fullName evidence="5 9">Cyanophycinase</fullName>
        <ecNumber evidence="4 9">3.4.15.6</ecNumber>
    </recommendedName>
</protein>
<dbReference type="GO" id="GO:0006508">
    <property type="term" value="P:proteolysis"/>
    <property type="evidence" value="ECO:0007669"/>
    <property type="project" value="UniProtKB-KW"/>
</dbReference>
<evidence type="ECO:0000256" key="7">
    <source>
        <dbReference type="ARBA" id="ARBA00022801"/>
    </source>
</evidence>